<dbReference type="EMBL" id="FZNK01000014">
    <property type="protein sequence ID" value="SNR71485.1"/>
    <property type="molecule type" value="Genomic_DNA"/>
</dbReference>
<accession>A0A238YJY0</accession>
<sequence>MIRLTDATRVGESALMNNIFPDEEWEPAQPASDTELWRYIDFTQFVSILENDALWFSRAAGFFDSYEGALPPAKLRKIADGVSDRVSDSESFVRAFYDALRYSTYVSCWHEASEETAAMWQVYQPKGKEVALKTTASRFERALDTGSEVVSGQVEYIDYSNTADITVNRVSPFFFKRESFEPESEFRGVISDFESPDGVRIDEDFVDNVAEESSTGRPVTVDTSELIEEVYISPVEGDWLVSLVDDVLDTYGLEDVPANPSTLNEDPFE</sequence>
<reference evidence="1 2" key="1">
    <citation type="submission" date="2017-06" db="EMBL/GenBank/DDBJ databases">
        <authorList>
            <person name="Kim H.J."/>
            <person name="Triplett B.A."/>
        </authorList>
    </citation>
    <scope>NUCLEOTIDE SEQUENCE [LARGE SCALE GENOMIC DNA]</scope>
    <source>
        <strain evidence="1 2">DSM 19316</strain>
    </source>
</reference>
<dbReference type="AlphaFoldDB" id="A0A238YJY0"/>
<protein>
    <recommendedName>
        <fullName evidence="3">DUF2971 domain-containing protein</fullName>
    </recommendedName>
</protein>
<evidence type="ECO:0008006" key="3">
    <source>
        <dbReference type="Google" id="ProtNLM"/>
    </source>
</evidence>
<gene>
    <name evidence="1" type="ORF">SAMN06266787_1141</name>
</gene>
<organism evidence="1 2">
    <name type="scientific">Halorubrum ezzemoulense</name>
    <name type="common">Halorubrum chaoviator</name>
    <dbReference type="NCBI Taxonomy" id="337243"/>
    <lineage>
        <taxon>Archaea</taxon>
        <taxon>Methanobacteriati</taxon>
        <taxon>Methanobacteriota</taxon>
        <taxon>Stenosarchaea group</taxon>
        <taxon>Halobacteria</taxon>
        <taxon>Halobacteriales</taxon>
        <taxon>Haloferacaceae</taxon>
        <taxon>Halorubrum</taxon>
    </lineage>
</organism>
<proteinExistence type="predicted"/>
<name>A0A238YJY0_HALEZ</name>
<dbReference type="Proteomes" id="UP000198297">
    <property type="component" value="Unassembled WGS sequence"/>
</dbReference>
<evidence type="ECO:0000313" key="1">
    <source>
        <dbReference type="EMBL" id="SNR71485.1"/>
    </source>
</evidence>
<evidence type="ECO:0000313" key="2">
    <source>
        <dbReference type="Proteomes" id="UP000198297"/>
    </source>
</evidence>